<dbReference type="Gramene" id="MELO3C028342.2.1">
    <property type="protein sequence ID" value="MELO3C028342.2.1"/>
    <property type="gene ID" value="MELO3C028342.2"/>
</dbReference>
<sequence length="31" mass="3437">LLLSVRRLDSSGAAGRVVRLLLRLAPECWCL</sequence>
<dbReference type="AlphaFoldDB" id="A0A9I9E3Y4"/>
<evidence type="ECO:0000313" key="1">
    <source>
        <dbReference type="EnsemblPlants" id="MELO3C028342.2.1"/>
    </source>
</evidence>
<accession>A0A9I9E3Y4</accession>
<organism evidence="1">
    <name type="scientific">Cucumis melo</name>
    <name type="common">Muskmelon</name>
    <dbReference type="NCBI Taxonomy" id="3656"/>
    <lineage>
        <taxon>Eukaryota</taxon>
        <taxon>Viridiplantae</taxon>
        <taxon>Streptophyta</taxon>
        <taxon>Embryophyta</taxon>
        <taxon>Tracheophyta</taxon>
        <taxon>Spermatophyta</taxon>
        <taxon>Magnoliopsida</taxon>
        <taxon>eudicotyledons</taxon>
        <taxon>Gunneridae</taxon>
        <taxon>Pentapetalae</taxon>
        <taxon>rosids</taxon>
        <taxon>fabids</taxon>
        <taxon>Cucurbitales</taxon>
        <taxon>Cucurbitaceae</taxon>
        <taxon>Benincaseae</taxon>
        <taxon>Cucumis</taxon>
    </lineage>
</organism>
<dbReference type="EnsemblPlants" id="MELO3C028342.2.1">
    <property type="protein sequence ID" value="MELO3C028342.2.1"/>
    <property type="gene ID" value="MELO3C028342.2"/>
</dbReference>
<reference evidence="1" key="1">
    <citation type="submission" date="2023-03" db="UniProtKB">
        <authorList>
            <consortium name="EnsemblPlants"/>
        </authorList>
    </citation>
    <scope>IDENTIFICATION</scope>
</reference>
<proteinExistence type="predicted"/>
<name>A0A9I9E3Y4_CUCME</name>
<protein>
    <submittedName>
        <fullName evidence="1">Uncharacterized protein</fullName>
    </submittedName>
</protein>